<feature type="domain" description="BON" evidence="2">
    <location>
        <begin position="45"/>
        <end position="113"/>
    </location>
</feature>
<dbReference type="SMART" id="SM00749">
    <property type="entry name" value="BON"/>
    <property type="match status" value="2"/>
</dbReference>
<reference evidence="3 4" key="1">
    <citation type="journal article" date="2011" name="Front. Microbiol.">
        <title>Genomic signatures of strain selection and enhancement in Bacillus atrophaeus var. globigii, a historical biowarfare simulant.</title>
        <authorList>
            <person name="Gibbons H.S."/>
            <person name="Broomall S.M."/>
            <person name="McNew L.A."/>
            <person name="Daligault H."/>
            <person name="Chapman C."/>
            <person name="Bruce D."/>
            <person name="Karavis M."/>
            <person name="Krepps M."/>
            <person name="McGregor P.A."/>
            <person name="Hong C."/>
            <person name="Park K.H."/>
            <person name="Akmal A."/>
            <person name="Feldman A."/>
            <person name="Lin J.S."/>
            <person name="Chang W.E."/>
            <person name="Higgs B.W."/>
            <person name="Demirev P."/>
            <person name="Lindquist J."/>
            <person name="Liem A."/>
            <person name="Fochler E."/>
            <person name="Read T.D."/>
            <person name="Tapia R."/>
            <person name="Johnson S."/>
            <person name="Bishop-Lilly K.A."/>
            <person name="Detter C."/>
            <person name="Han C."/>
            <person name="Sozhamannan S."/>
            <person name="Rosenzweig C.N."/>
            <person name="Skowronski E.W."/>
        </authorList>
    </citation>
    <scope>NUCLEOTIDE SEQUENCE [LARGE SCALE GENOMIC DNA]</scope>
    <source>
        <strain evidence="3 4">AIT1</strain>
    </source>
</reference>
<proteinExistence type="predicted"/>
<evidence type="ECO:0000313" key="3">
    <source>
        <dbReference type="EMBL" id="RUO42875.1"/>
    </source>
</evidence>
<dbReference type="InterPro" id="IPR014004">
    <property type="entry name" value="Transpt-assoc_nodulatn_dom_bac"/>
</dbReference>
<evidence type="ECO:0000313" key="4">
    <source>
        <dbReference type="Proteomes" id="UP000286976"/>
    </source>
</evidence>
<dbReference type="OrthoDB" id="9783990at2"/>
<sequence>MLLRRLCILLLALIPLTGCTVLAVGGMVATTSVILDSRQVNTQIDDSGLHLHVVQGIQSDERLKNQRIRVVAYNGDVLLVGQVASLELKQRAERVAVESATILTVFNELKVGDPKGFIDRSKDSWITTRIKANLLSSNEIDTSGVKVVTEASEVFLLGIVDEPAAQHAVRVARNTPGVTRVVRAFSL</sequence>
<accession>A0A432X7Q3</accession>
<dbReference type="PANTHER" id="PTHR34606">
    <property type="entry name" value="BON DOMAIN-CONTAINING PROTEIN"/>
    <property type="match status" value="1"/>
</dbReference>
<protein>
    <recommendedName>
        <fullName evidence="2">BON domain-containing protein</fullName>
    </recommendedName>
</protein>
<keyword evidence="4" id="KW-1185">Reference proteome</keyword>
<dbReference type="Pfam" id="PF04972">
    <property type="entry name" value="BON"/>
    <property type="match status" value="2"/>
</dbReference>
<dbReference type="AlphaFoldDB" id="A0A432X7Q3"/>
<evidence type="ECO:0000259" key="2">
    <source>
        <dbReference type="PROSITE" id="PS50914"/>
    </source>
</evidence>
<evidence type="ECO:0000256" key="1">
    <source>
        <dbReference type="ARBA" id="ARBA00022729"/>
    </source>
</evidence>
<dbReference type="Proteomes" id="UP000286976">
    <property type="component" value="Unassembled WGS sequence"/>
</dbReference>
<keyword evidence="1" id="KW-0732">Signal</keyword>
<dbReference type="InterPro" id="IPR007055">
    <property type="entry name" value="BON_dom"/>
</dbReference>
<dbReference type="RefSeq" id="WP_126757090.1">
    <property type="nucleotide sequence ID" value="NZ_PIPQ01000002.1"/>
</dbReference>
<feature type="domain" description="BON" evidence="2">
    <location>
        <begin position="122"/>
        <end position="187"/>
    </location>
</feature>
<dbReference type="InterPro" id="IPR051686">
    <property type="entry name" value="Lipoprotein_DolP"/>
</dbReference>
<name>A0A432X7Q3_9GAMM</name>
<dbReference type="PROSITE" id="PS50914">
    <property type="entry name" value="BON"/>
    <property type="match status" value="2"/>
</dbReference>
<gene>
    <name evidence="3" type="ORF">CWE15_05585</name>
</gene>
<organism evidence="3 4">
    <name type="scientific">Aliidiomarina taiwanensis</name>
    <dbReference type="NCBI Taxonomy" id="946228"/>
    <lineage>
        <taxon>Bacteria</taxon>
        <taxon>Pseudomonadati</taxon>
        <taxon>Pseudomonadota</taxon>
        <taxon>Gammaproteobacteria</taxon>
        <taxon>Alteromonadales</taxon>
        <taxon>Idiomarinaceae</taxon>
        <taxon>Aliidiomarina</taxon>
    </lineage>
</organism>
<comment type="caution">
    <text evidence="3">The sequence shown here is derived from an EMBL/GenBank/DDBJ whole genome shotgun (WGS) entry which is preliminary data.</text>
</comment>
<dbReference type="EMBL" id="PIPQ01000002">
    <property type="protein sequence ID" value="RUO42875.1"/>
    <property type="molecule type" value="Genomic_DNA"/>
</dbReference>
<dbReference type="PANTHER" id="PTHR34606:SF4">
    <property type="entry name" value="OUTER MEMBRANE LIPOPROTEIN DOLP"/>
    <property type="match status" value="1"/>
</dbReference>